<sequence length="174" mass="18148">MVTFAGALVSLSTDGLSYTVRMTGKAETFLDEAIGFMQDARPLVVALTEAVDTGMIDDVRRVMRITETAINQVALVSKRLDQAASQLAKLVPSVDRTATSMKSLLPAIESLPQTQEDIRVAREAVQHVEALVNATLGQLDAIPGAKLAKGVSSGVVGAAGGVVGTLTGRSKPTD</sequence>
<dbReference type="AlphaFoldDB" id="A0A3N0DS84"/>
<dbReference type="EMBL" id="RJSG01000002">
    <property type="protein sequence ID" value="RNL78381.1"/>
    <property type="molecule type" value="Genomic_DNA"/>
</dbReference>
<evidence type="ECO:0000313" key="2">
    <source>
        <dbReference type="Proteomes" id="UP000277094"/>
    </source>
</evidence>
<protein>
    <submittedName>
        <fullName evidence="1">Uncharacterized protein</fullName>
    </submittedName>
</protein>
<name>A0A3N0DS84_9ACTN</name>
<reference evidence="1 2" key="1">
    <citation type="submission" date="2018-11" db="EMBL/GenBank/DDBJ databases">
        <authorList>
            <person name="Li F."/>
        </authorList>
    </citation>
    <scope>NUCLEOTIDE SEQUENCE [LARGE SCALE GENOMIC DNA]</scope>
    <source>
        <strain evidence="1 2">KIS18-7</strain>
    </source>
</reference>
<keyword evidence="2" id="KW-1185">Reference proteome</keyword>
<comment type="caution">
    <text evidence="1">The sequence shown here is derived from an EMBL/GenBank/DDBJ whole genome shotgun (WGS) entry which is preliminary data.</text>
</comment>
<evidence type="ECO:0000313" key="1">
    <source>
        <dbReference type="EMBL" id="RNL78381.1"/>
    </source>
</evidence>
<accession>A0A3N0DS84</accession>
<dbReference type="Proteomes" id="UP000277094">
    <property type="component" value="Unassembled WGS sequence"/>
</dbReference>
<proteinExistence type="predicted"/>
<organism evidence="1 2">
    <name type="scientific">Nocardioides marmorisolisilvae</name>
    <dbReference type="NCBI Taxonomy" id="1542737"/>
    <lineage>
        <taxon>Bacteria</taxon>
        <taxon>Bacillati</taxon>
        <taxon>Actinomycetota</taxon>
        <taxon>Actinomycetes</taxon>
        <taxon>Propionibacteriales</taxon>
        <taxon>Nocardioidaceae</taxon>
        <taxon>Nocardioides</taxon>
    </lineage>
</organism>
<gene>
    <name evidence="1" type="ORF">EFL95_04570</name>
</gene>